<feature type="region of interest" description="Disordered" evidence="1">
    <location>
        <begin position="65"/>
        <end position="85"/>
    </location>
</feature>
<dbReference type="EMBL" id="CAJHNH020002757">
    <property type="protein sequence ID" value="CAG5127636.1"/>
    <property type="molecule type" value="Genomic_DNA"/>
</dbReference>
<dbReference type="AlphaFoldDB" id="A0A8S3ZK70"/>
<dbReference type="PANTHER" id="PTHR13410:SF9">
    <property type="entry name" value="PROTEIN PBDC1"/>
    <property type="match status" value="1"/>
</dbReference>
<gene>
    <name evidence="3" type="ORF">CUNI_LOCUS13194</name>
</gene>
<dbReference type="OrthoDB" id="10248897at2759"/>
<dbReference type="InterPro" id="IPR023139">
    <property type="entry name" value="PBDC1-like_dom_sf"/>
</dbReference>
<feature type="compositionally biased region" description="Basic and acidic residues" evidence="1">
    <location>
        <begin position="65"/>
        <end position="77"/>
    </location>
</feature>
<sequence>KWRNFCESFKEEIEDYNMGTLLRLDCEGDYTPENTTFSVRTQFLAIEIARNKEGYNSCVLRKKQQHEAEKQQNKEVLPETTTQDS</sequence>
<protein>
    <recommendedName>
        <fullName evidence="2">Polysaccharide biosynthesis domain-containing protein</fullName>
    </recommendedName>
</protein>
<accession>A0A8S3ZK70</accession>
<evidence type="ECO:0000313" key="3">
    <source>
        <dbReference type="EMBL" id="CAG5127636.1"/>
    </source>
</evidence>
<evidence type="ECO:0000313" key="4">
    <source>
        <dbReference type="Proteomes" id="UP000678393"/>
    </source>
</evidence>
<dbReference type="InterPro" id="IPR008476">
    <property type="entry name" value="PBDC1_metazoa/fungi"/>
</dbReference>
<keyword evidence="4" id="KW-1185">Reference proteome</keyword>
<name>A0A8S3ZK70_9EUPU</name>
<dbReference type="PANTHER" id="PTHR13410">
    <property type="entry name" value="PROTEIN PBDC1"/>
    <property type="match status" value="1"/>
</dbReference>
<organism evidence="3 4">
    <name type="scientific">Candidula unifasciata</name>
    <dbReference type="NCBI Taxonomy" id="100452"/>
    <lineage>
        <taxon>Eukaryota</taxon>
        <taxon>Metazoa</taxon>
        <taxon>Spiralia</taxon>
        <taxon>Lophotrochozoa</taxon>
        <taxon>Mollusca</taxon>
        <taxon>Gastropoda</taxon>
        <taxon>Heterobranchia</taxon>
        <taxon>Euthyneura</taxon>
        <taxon>Panpulmonata</taxon>
        <taxon>Eupulmonata</taxon>
        <taxon>Stylommatophora</taxon>
        <taxon>Helicina</taxon>
        <taxon>Helicoidea</taxon>
        <taxon>Geomitridae</taxon>
        <taxon>Candidula</taxon>
    </lineage>
</organism>
<dbReference type="Gene3D" id="1.10.3560.10">
    <property type="entry name" value="yst0336 like domain"/>
    <property type="match status" value="1"/>
</dbReference>
<dbReference type="Pfam" id="PF04669">
    <property type="entry name" value="PBDC1"/>
    <property type="match status" value="1"/>
</dbReference>
<comment type="caution">
    <text evidence="3">The sequence shown here is derived from an EMBL/GenBank/DDBJ whole genome shotgun (WGS) entry which is preliminary data.</text>
</comment>
<proteinExistence type="predicted"/>
<dbReference type="Proteomes" id="UP000678393">
    <property type="component" value="Unassembled WGS sequence"/>
</dbReference>
<dbReference type="GO" id="GO:0005737">
    <property type="term" value="C:cytoplasm"/>
    <property type="evidence" value="ECO:0007669"/>
    <property type="project" value="TreeGrafter"/>
</dbReference>
<feature type="non-terminal residue" evidence="3">
    <location>
        <position position="85"/>
    </location>
</feature>
<reference evidence="3" key="1">
    <citation type="submission" date="2021-04" db="EMBL/GenBank/DDBJ databases">
        <authorList>
            <consortium name="Molecular Ecology Group"/>
        </authorList>
    </citation>
    <scope>NUCLEOTIDE SEQUENCE</scope>
</reference>
<dbReference type="InterPro" id="IPR021148">
    <property type="entry name" value="Polysacc_synth_dom"/>
</dbReference>
<evidence type="ECO:0000256" key="1">
    <source>
        <dbReference type="SAM" id="MobiDB-lite"/>
    </source>
</evidence>
<evidence type="ECO:0000259" key="2">
    <source>
        <dbReference type="Pfam" id="PF04669"/>
    </source>
</evidence>
<feature type="domain" description="Polysaccharide biosynthesis" evidence="2">
    <location>
        <begin position="1"/>
        <end position="59"/>
    </location>
</feature>